<feature type="region of interest" description="Disordered" evidence="6">
    <location>
        <begin position="68"/>
        <end position="87"/>
    </location>
</feature>
<comment type="similarity">
    <text evidence="1">Belongs to the WD repeat G protein beta family.</text>
</comment>
<evidence type="ECO:0000313" key="7">
    <source>
        <dbReference type="EnsemblMetazoa" id="CLYHEMP003734.1"/>
    </source>
</evidence>
<feature type="repeat" description="WD" evidence="5">
    <location>
        <begin position="235"/>
        <end position="276"/>
    </location>
</feature>
<dbReference type="Proteomes" id="UP000594262">
    <property type="component" value="Unplaced"/>
</dbReference>
<dbReference type="PRINTS" id="PR00320">
    <property type="entry name" value="GPROTEINBRPT"/>
</dbReference>
<keyword evidence="4" id="KW-0807">Transducer</keyword>
<name>A0A7M5TYW5_9CNID</name>
<dbReference type="InterPro" id="IPR036322">
    <property type="entry name" value="WD40_repeat_dom_sf"/>
</dbReference>
<dbReference type="PROSITE" id="PS50294">
    <property type="entry name" value="WD_REPEATS_REGION"/>
    <property type="match status" value="3"/>
</dbReference>
<evidence type="ECO:0000256" key="1">
    <source>
        <dbReference type="ARBA" id="ARBA00009768"/>
    </source>
</evidence>
<feature type="repeat" description="WD" evidence="5">
    <location>
        <begin position="277"/>
        <end position="319"/>
    </location>
</feature>
<dbReference type="Gene3D" id="2.130.10.10">
    <property type="entry name" value="YVTN repeat-like/Quinoprotein amine dehydrogenase"/>
    <property type="match status" value="1"/>
</dbReference>
<feature type="repeat" description="WD" evidence="5">
    <location>
        <begin position="406"/>
        <end position="438"/>
    </location>
</feature>
<feature type="compositionally biased region" description="Polar residues" evidence="6">
    <location>
        <begin position="77"/>
        <end position="87"/>
    </location>
</feature>
<dbReference type="PROSITE" id="PS00678">
    <property type="entry name" value="WD_REPEATS_1"/>
    <property type="match status" value="1"/>
</dbReference>
<evidence type="ECO:0000256" key="2">
    <source>
        <dbReference type="ARBA" id="ARBA00022574"/>
    </source>
</evidence>
<accession>A0A7M5TYW5</accession>
<keyword evidence="3" id="KW-0677">Repeat</keyword>
<dbReference type="InterPro" id="IPR016346">
    <property type="entry name" value="G-protein_beta_1-5"/>
</dbReference>
<dbReference type="GO" id="GO:0007165">
    <property type="term" value="P:signal transduction"/>
    <property type="evidence" value="ECO:0007669"/>
    <property type="project" value="UniProtKB-KW"/>
</dbReference>
<evidence type="ECO:0000256" key="6">
    <source>
        <dbReference type="SAM" id="MobiDB-lite"/>
    </source>
</evidence>
<dbReference type="PRINTS" id="PR00319">
    <property type="entry name" value="GPROTEINB"/>
</dbReference>
<evidence type="ECO:0000256" key="5">
    <source>
        <dbReference type="PROSITE-ProRule" id="PRU00221"/>
    </source>
</evidence>
<dbReference type="Pfam" id="PF25391">
    <property type="entry name" value="WD40_Gbeta"/>
    <property type="match status" value="1"/>
</dbReference>
<dbReference type="OrthoDB" id="10255630at2759"/>
<evidence type="ECO:0000256" key="3">
    <source>
        <dbReference type="ARBA" id="ARBA00022737"/>
    </source>
</evidence>
<dbReference type="AlphaFoldDB" id="A0A7M5TYW5"/>
<dbReference type="SUPFAM" id="SSF50978">
    <property type="entry name" value="WD40 repeat-like"/>
    <property type="match status" value="1"/>
</dbReference>
<reference evidence="7" key="1">
    <citation type="submission" date="2021-01" db="UniProtKB">
        <authorList>
            <consortium name="EnsemblMetazoa"/>
        </authorList>
    </citation>
    <scope>IDENTIFICATION</scope>
</reference>
<keyword evidence="2 5" id="KW-0853">WD repeat</keyword>
<protein>
    <submittedName>
        <fullName evidence="7">Uncharacterized protein</fullName>
    </submittedName>
</protein>
<dbReference type="InterPro" id="IPR019775">
    <property type="entry name" value="WD40_repeat_CS"/>
</dbReference>
<dbReference type="GeneID" id="136797550"/>
<organism evidence="7 8">
    <name type="scientific">Clytia hemisphaerica</name>
    <dbReference type="NCBI Taxonomy" id="252671"/>
    <lineage>
        <taxon>Eukaryota</taxon>
        <taxon>Metazoa</taxon>
        <taxon>Cnidaria</taxon>
        <taxon>Hydrozoa</taxon>
        <taxon>Hydroidolina</taxon>
        <taxon>Leptothecata</taxon>
        <taxon>Obeliida</taxon>
        <taxon>Clytiidae</taxon>
        <taxon>Clytia</taxon>
    </lineage>
</organism>
<dbReference type="PANTHER" id="PTHR19850">
    <property type="entry name" value="GUANINE NUCLEOTIDE-BINDING PROTEIN BETA G PROTEIN BETA"/>
    <property type="match status" value="1"/>
</dbReference>
<proteinExistence type="inferred from homology"/>
<dbReference type="RefSeq" id="XP_066910234.1">
    <property type="nucleotide sequence ID" value="XM_067054133.1"/>
</dbReference>
<dbReference type="CDD" id="cd00200">
    <property type="entry name" value="WD40"/>
    <property type="match status" value="1"/>
</dbReference>
<dbReference type="InterPro" id="IPR001680">
    <property type="entry name" value="WD40_rpt"/>
</dbReference>
<evidence type="ECO:0000256" key="4">
    <source>
        <dbReference type="ARBA" id="ARBA00023224"/>
    </source>
</evidence>
<feature type="repeat" description="WD" evidence="5">
    <location>
        <begin position="147"/>
        <end position="188"/>
    </location>
</feature>
<evidence type="ECO:0000313" key="8">
    <source>
        <dbReference type="Proteomes" id="UP000594262"/>
    </source>
</evidence>
<sequence length="438" mass="47883">MASVVKLSDNTNNSDVISGDADKIPLLKLDNSPLARIKSQSVSKKQGHNGTANNTLLEKGVSAISLNGKVPPPTTPKPSLTNRSTSTLSEKAINPSCNLLSTNSLKVDNSSIERLSNSHSSSFAFDINTLTEDVAEVPQILLKNKKVLEEESKVLSLDWSLDSKLIVTSLQSGHLCIWDVVNKDRIYAVQTPCTWVFSAAFSPSQSLIAAGGLDSKCDVYKIPRGKQLTVETQHVAQHQSYVLSCMFTSSDHQILTASSDKTSGLWDVESSHLIRDFKGHSADVTSLDFQKSSGHCFATGSADHQVGVWDMRTGNCVQSFYSHTDEVNQVRFFPSGDAVASVSDDMTCQLFDLRMNARLALFKRNSILFPACSLDFSLNGRLLFVGYGDHSFHVWDTLKGSHCGCMYSHENKVNVLKLSSDGSYLATGSWDQSVKLWS</sequence>
<dbReference type="SMART" id="SM00320">
    <property type="entry name" value="WD40"/>
    <property type="match status" value="7"/>
</dbReference>
<dbReference type="InterPro" id="IPR020472">
    <property type="entry name" value="WD40_PAC1"/>
</dbReference>
<dbReference type="EnsemblMetazoa" id="CLYHEMT003734.1">
    <property type="protein sequence ID" value="CLYHEMP003734.1"/>
    <property type="gene ID" value="CLYHEMG003734"/>
</dbReference>
<dbReference type="InterPro" id="IPR015943">
    <property type="entry name" value="WD40/YVTN_repeat-like_dom_sf"/>
</dbReference>
<dbReference type="PROSITE" id="PS50082">
    <property type="entry name" value="WD_REPEATS_2"/>
    <property type="match status" value="5"/>
</dbReference>
<keyword evidence="8" id="KW-1185">Reference proteome</keyword>
<feature type="repeat" description="WD" evidence="5">
    <location>
        <begin position="320"/>
        <end position="361"/>
    </location>
</feature>
<dbReference type="InterPro" id="IPR001632">
    <property type="entry name" value="WD40_G-protein_beta-like"/>
</dbReference>